<dbReference type="InterPro" id="IPR052189">
    <property type="entry name" value="L-asp_N-monooxygenase_NS-form"/>
</dbReference>
<keyword evidence="3" id="KW-1185">Reference proteome</keyword>
<feature type="domain" description="FAD-dependent urate hydroxylase HpyO/Asp monooxygenase CreE-like FAD/NAD(P)-binding" evidence="1">
    <location>
        <begin position="10"/>
        <end position="173"/>
    </location>
</feature>
<dbReference type="PANTHER" id="PTHR40254">
    <property type="entry name" value="BLR0577 PROTEIN"/>
    <property type="match status" value="1"/>
</dbReference>
<evidence type="ECO:0000313" key="3">
    <source>
        <dbReference type="Proteomes" id="UP000245627"/>
    </source>
</evidence>
<dbReference type="Pfam" id="PF13454">
    <property type="entry name" value="NAD_binding_9"/>
    <property type="match status" value="1"/>
</dbReference>
<comment type="caution">
    <text evidence="2">The sequence shown here is derived from an EMBL/GenBank/DDBJ whole genome shotgun (WGS) entry which is preliminary data.</text>
</comment>
<gene>
    <name evidence="2" type="ORF">DC487_06700</name>
</gene>
<organism evidence="2 3">
    <name type="scientific">Sphingobacterium corticibacter</name>
    <dbReference type="NCBI Taxonomy" id="2171749"/>
    <lineage>
        <taxon>Bacteria</taxon>
        <taxon>Pseudomonadati</taxon>
        <taxon>Bacteroidota</taxon>
        <taxon>Sphingobacteriia</taxon>
        <taxon>Sphingobacteriales</taxon>
        <taxon>Sphingobacteriaceae</taxon>
        <taxon>Sphingobacterium</taxon>
    </lineage>
</organism>
<sequence length="511" mass="58330">MVKHLPKKIAIVGSGASGVACFIQLVQKHLTQGNPFPISITLFEKRKEFGDGLAFGTEQQGHLLNTKAGLMGIFPKERMHFVQWMHQNSDWIEENYPQVSTHPDSYPPRMLYGNYVQAMLDRYRTWGLEAGIDIKTEPTEIIAADITPENTVILQTEDDRKLSFDYVILATGNPESSTFAKLKKTDHFFCSPWPTSRLLQEIQNKQARVSIVGSSLTAIDALITLVDNGHEGPIEFFSLTGLLPRVQTPSEIPYERKVLTLSSIRSIIRQQQRTLRIIDLIRLFRSEVESTLEKQVDWSGEDRINKDQLTLLEKDIQEATGDGNIFQTILYSLREDSYSIWRLLPPDQKMLFGKWVKPHFDINRHAIPLENAIKIRNILRSGQLEIIGHTDDIEWENDRFILKKQDGRTHEADYVINASGPSSDIEKMQDQPLWPDLLAKQYIEPHPIAGVLADLNTMRVWTSSRNELSPFYVIGHQLAGAQLDINSLWFNVEQADLLTNDLLLQLGHGYH</sequence>
<dbReference type="InterPro" id="IPR038732">
    <property type="entry name" value="HpyO/CreE_NAD-binding"/>
</dbReference>
<accession>A0A2T8HJJ5</accession>
<reference evidence="2 3" key="1">
    <citation type="submission" date="2018-04" db="EMBL/GenBank/DDBJ databases">
        <title>Sphingobacterium cortibacter sp. nov.</title>
        <authorList>
            <person name="Li Y."/>
        </authorList>
    </citation>
    <scope>NUCLEOTIDE SEQUENCE [LARGE SCALE GENOMIC DNA]</scope>
    <source>
        <strain evidence="2 3">2c-3</strain>
    </source>
</reference>
<evidence type="ECO:0000259" key="1">
    <source>
        <dbReference type="Pfam" id="PF13454"/>
    </source>
</evidence>
<proteinExistence type="predicted"/>
<name>A0A2T8HJJ5_9SPHI</name>
<dbReference type="OrthoDB" id="6309046at2"/>
<protein>
    <recommendedName>
        <fullName evidence="1">FAD-dependent urate hydroxylase HpyO/Asp monooxygenase CreE-like FAD/NAD(P)-binding domain-containing protein</fullName>
    </recommendedName>
</protein>
<dbReference type="PROSITE" id="PS51257">
    <property type="entry name" value="PROKAR_LIPOPROTEIN"/>
    <property type="match status" value="1"/>
</dbReference>
<dbReference type="AlphaFoldDB" id="A0A2T8HJJ5"/>
<dbReference type="SUPFAM" id="SSF51905">
    <property type="entry name" value="FAD/NAD(P)-binding domain"/>
    <property type="match status" value="2"/>
</dbReference>
<dbReference type="RefSeq" id="WP_116775199.1">
    <property type="nucleotide sequence ID" value="NZ_QDKG01000002.1"/>
</dbReference>
<dbReference type="Proteomes" id="UP000245627">
    <property type="component" value="Unassembled WGS sequence"/>
</dbReference>
<dbReference type="InterPro" id="IPR036188">
    <property type="entry name" value="FAD/NAD-bd_sf"/>
</dbReference>
<dbReference type="EMBL" id="QDKG01000002">
    <property type="protein sequence ID" value="PVH25627.1"/>
    <property type="molecule type" value="Genomic_DNA"/>
</dbReference>
<dbReference type="Gene3D" id="3.50.50.60">
    <property type="entry name" value="FAD/NAD(P)-binding domain"/>
    <property type="match status" value="1"/>
</dbReference>
<dbReference type="PANTHER" id="PTHR40254:SF1">
    <property type="entry name" value="BLR0577 PROTEIN"/>
    <property type="match status" value="1"/>
</dbReference>
<evidence type="ECO:0000313" key="2">
    <source>
        <dbReference type="EMBL" id="PVH25627.1"/>
    </source>
</evidence>